<dbReference type="SUPFAM" id="SSF51735">
    <property type="entry name" value="NAD(P)-binding Rossmann-fold domains"/>
    <property type="match status" value="1"/>
</dbReference>
<comment type="caution">
    <text evidence="2">The sequence shown here is derived from an EMBL/GenBank/DDBJ whole genome shotgun (WGS) entry which is preliminary data.</text>
</comment>
<dbReference type="STRING" id="76728.AQ490_26660"/>
<dbReference type="PANTHER" id="PTHR43162">
    <property type="match status" value="1"/>
</dbReference>
<dbReference type="Proteomes" id="UP000050867">
    <property type="component" value="Unassembled WGS sequence"/>
</dbReference>
<dbReference type="InterPro" id="IPR036291">
    <property type="entry name" value="NAD(P)-bd_dom_sf"/>
</dbReference>
<keyword evidence="3" id="KW-1185">Reference proteome</keyword>
<accession>A0A0T6LQB0</accession>
<evidence type="ECO:0000256" key="1">
    <source>
        <dbReference type="SAM" id="MobiDB-lite"/>
    </source>
</evidence>
<feature type="region of interest" description="Disordered" evidence="1">
    <location>
        <begin position="1"/>
        <end position="37"/>
    </location>
</feature>
<sequence length="292" mass="31146">MQENTHVGATDRPDHGAAGADRPRTVLVTGGTGKTGRRVARRLTDRGVRVRLASRSGAPRFDWTDHTTWGPALHGVDAAYLAYYPDVAAPTAADTLGAFAEQAVRSGVRRLVLLSIRGEAQAVPAEQAVRESGAEWAILRGSWFWQNFSEGFLTPGIHAGEVVFPAADVLEPFLDADDLADVAVSALTRSAPLADTYDLTGPRLLTFGGAVAEVARASGRQVRYVPVPPSEYPAHLTALGLPAEEAAFLTDVFTTLLDGRNAHLTDDVRRVLGRPPADFAAFARRAASEGAW</sequence>
<name>A0A0T6LQB0_WENVI</name>
<dbReference type="AlphaFoldDB" id="A0A0T6LQB0"/>
<dbReference type="Gene3D" id="3.40.50.720">
    <property type="entry name" value="NAD(P)-binding Rossmann-like Domain"/>
    <property type="match status" value="1"/>
</dbReference>
<dbReference type="EMBL" id="LLZU01000031">
    <property type="protein sequence ID" value="KRV48121.1"/>
    <property type="molecule type" value="Genomic_DNA"/>
</dbReference>
<organism evidence="2 3">
    <name type="scientific">Wenjunlia vitaminophila</name>
    <name type="common">Streptomyces vitaminophilus</name>
    <dbReference type="NCBI Taxonomy" id="76728"/>
    <lineage>
        <taxon>Bacteria</taxon>
        <taxon>Bacillati</taxon>
        <taxon>Actinomycetota</taxon>
        <taxon>Actinomycetes</taxon>
        <taxon>Kitasatosporales</taxon>
        <taxon>Streptomycetaceae</taxon>
        <taxon>Wenjunlia</taxon>
    </lineage>
</organism>
<dbReference type="Gene3D" id="3.90.25.10">
    <property type="entry name" value="UDP-galactose 4-epimerase, domain 1"/>
    <property type="match status" value="1"/>
</dbReference>
<proteinExistence type="predicted"/>
<dbReference type="eggNOG" id="COG0702">
    <property type="taxonomic scope" value="Bacteria"/>
</dbReference>
<dbReference type="InterPro" id="IPR051604">
    <property type="entry name" value="Ergot_Alk_Oxidoreductase"/>
</dbReference>
<reference evidence="2 3" key="1">
    <citation type="submission" date="2015-10" db="EMBL/GenBank/DDBJ databases">
        <title>Draft genome sequence of pyrrolomycin-producing Streptomyces vitaminophilus.</title>
        <authorList>
            <person name="Graham D.E."/>
            <person name="Mahan K.M."/>
            <person name="Klingeman D.M."/>
            <person name="Hettich R.L."/>
            <person name="Parry R.J."/>
        </authorList>
    </citation>
    <scope>NUCLEOTIDE SEQUENCE [LARGE SCALE GENOMIC DNA]</scope>
    <source>
        <strain evidence="2 3">ATCC 31673</strain>
    </source>
</reference>
<dbReference type="PANTHER" id="PTHR43162:SF1">
    <property type="entry name" value="PRESTALK A DIFFERENTIATION PROTEIN A"/>
    <property type="match status" value="1"/>
</dbReference>
<evidence type="ECO:0000313" key="3">
    <source>
        <dbReference type="Proteomes" id="UP000050867"/>
    </source>
</evidence>
<protein>
    <submittedName>
        <fullName evidence="2">NmrA family transcriptional regulator</fullName>
    </submittedName>
</protein>
<evidence type="ECO:0000313" key="2">
    <source>
        <dbReference type="EMBL" id="KRV48121.1"/>
    </source>
</evidence>
<gene>
    <name evidence="2" type="ORF">AQ490_26660</name>
</gene>
<dbReference type="RefSeq" id="WP_018385620.1">
    <property type="nucleotide sequence ID" value="NZ_LLZU01000031.1"/>
</dbReference>